<proteinExistence type="predicted"/>
<dbReference type="EMBL" id="JAIWYP010000004">
    <property type="protein sequence ID" value="KAH3836107.1"/>
    <property type="molecule type" value="Genomic_DNA"/>
</dbReference>
<feature type="domain" description="Zinc knuckle" evidence="2">
    <location>
        <begin position="1"/>
        <end position="19"/>
    </location>
</feature>
<dbReference type="InterPro" id="IPR041670">
    <property type="entry name" value="Znf-CCHC_6"/>
</dbReference>
<dbReference type="Pfam" id="PF15288">
    <property type="entry name" value="zf-CCHC_6"/>
    <property type="match status" value="1"/>
</dbReference>
<reference evidence="3" key="1">
    <citation type="journal article" date="2019" name="bioRxiv">
        <title>The Genome of the Zebra Mussel, Dreissena polymorpha: A Resource for Invasive Species Research.</title>
        <authorList>
            <person name="McCartney M.A."/>
            <person name="Auch B."/>
            <person name="Kono T."/>
            <person name="Mallez S."/>
            <person name="Zhang Y."/>
            <person name="Obille A."/>
            <person name="Becker A."/>
            <person name="Abrahante J.E."/>
            <person name="Garbe J."/>
            <person name="Badalamenti J.P."/>
            <person name="Herman A."/>
            <person name="Mangelson H."/>
            <person name="Liachko I."/>
            <person name="Sullivan S."/>
            <person name="Sone E.D."/>
            <person name="Koren S."/>
            <person name="Silverstein K.A.T."/>
            <person name="Beckman K.B."/>
            <person name="Gohl D.M."/>
        </authorList>
    </citation>
    <scope>NUCLEOTIDE SEQUENCE</scope>
    <source>
        <strain evidence="3">Duluth1</strain>
        <tissue evidence="3">Whole animal</tissue>
    </source>
</reference>
<name>A0A9D4KAC4_DREPO</name>
<keyword evidence="4" id="KW-1185">Reference proteome</keyword>
<reference evidence="3" key="2">
    <citation type="submission" date="2020-11" db="EMBL/GenBank/DDBJ databases">
        <authorList>
            <person name="McCartney M.A."/>
            <person name="Auch B."/>
            <person name="Kono T."/>
            <person name="Mallez S."/>
            <person name="Becker A."/>
            <person name="Gohl D.M."/>
            <person name="Silverstein K.A.T."/>
            <person name="Koren S."/>
            <person name="Bechman K.B."/>
            <person name="Herman A."/>
            <person name="Abrahante J.E."/>
            <person name="Garbe J."/>
        </authorList>
    </citation>
    <scope>NUCLEOTIDE SEQUENCE</scope>
    <source>
        <strain evidence="3">Duluth1</strain>
        <tissue evidence="3">Whole animal</tissue>
    </source>
</reference>
<evidence type="ECO:0000313" key="4">
    <source>
        <dbReference type="Proteomes" id="UP000828390"/>
    </source>
</evidence>
<gene>
    <name evidence="3" type="ORF">DPMN_109477</name>
</gene>
<evidence type="ECO:0000256" key="1">
    <source>
        <dbReference type="SAM" id="MobiDB-lite"/>
    </source>
</evidence>
<evidence type="ECO:0000313" key="3">
    <source>
        <dbReference type="EMBL" id="KAH3836107.1"/>
    </source>
</evidence>
<evidence type="ECO:0000259" key="2">
    <source>
        <dbReference type="Pfam" id="PF15288"/>
    </source>
</evidence>
<dbReference type="Proteomes" id="UP000828390">
    <property type="component" value="Unassembled WGS sequence"/>
</dbReference>
<accession>A0A9D4KAC4</accession>
<feature type="region of interest" description="Disordered" evidence="1">
    <location>
        <begin position="1"/>
        <end position="35"/>
    </location>
</feature>
<dbReference type="AlphaFoldDB" id="A0A9D4KAC4"/>
<sequence>MKCGACGQTGHMRTNKECPKFSLGGGASDRGAGEGRHGLMREVTAHGDTLQDHGWWMWSAPN</sequence>
<protein>
    <recommendedName>
        <fullName evidence="2">Zinc knuckle domain-containing protein</fullName>
    </recommendedName>
</protein>
<comment type="caution">
    <text evidence="3">The sequence shown here is derived from an EMBL/GenBank/DDBJ whole genome shotgun (WGS) entry which is preliminary data.</text>
</comment>
<organism evidence="3 4">
    <name type="scientific">Dreissena polymorpha</name>
    <name type="common">Zebra mussel</name>
    <name type="synonym">Mytilus polymorpha</name>
    <dbReference type="NCBI Taxonomy" id="45954"/>
    <lineage>
        <taxon>Eukaryota</taxon>
        <taxon>Metazoa</taxon>
        <taxon>Spiralia</taxon>
        <taxon>Lophotrochozoa</taxon>
        <taxon>Mollusca</taxon>
        <taxon>Bivalvia</taxon>
        <taxon>Autobranchia</taxon>
        <taxon>Heteroconchia</taxon>
        <taxon>Euheterodonta</taxon>
        <taxon>Imparidentia</taxon>
        <taxon>Neoheterodontei</taxon>
        <taxon>Myida</taxon>
        <taxon>Dreissenoidea</taxon>
        <taxon>Dreissenidae</taxon>
        <taxon>Dreissena</taxon>
    </lineage>
</organism>